<name>A0AAD5X1I9_9FUNG</name>
<feature type="domain" description="Myosin N-terminal SH3-like" evidence="13">
    <location>
        <begin position="23"/>
        <end position="73"/>
    </location>
</feature>
<keyword evidence="7 9" id="KW-0009">Actin-binding</keyword>
<evidence type="ECO:0000259" key="12">
    <source>
        <dbReference type="PROSITE" id="PS51456"/>
    </source>
</evidence>
<dbReference type="PROSITE" id="PS51844">
    <property type="entry name" value="SH3_LIKE"/>
    <property type="match status" value="1"/>
</dbReference>
<dbReference type="Gene3D" id="1.20.5.340">
    <property type="match status" value="6"/>
</dbReference>
<evidence type="ECO:0000256" key="6">
    <source>
        <dbReference type="ARBA" id="ARBA00023175"/>
    </source>
</evidence>
<feature type="region of interest" description="Disordered" evidence="11">
    <location>
        <begin position="2234"/>
        <end position="2266"/>
    </location>
</feature>
<dbReference type="PROSITE" id="PS51456">
    <property type="entry name" value="MYOSIN_MOTOR"/>
    <property type="match status" value="1"/>
</dbReference>
<dbReference type="Gene3D" id="1.20.120.720">
    <property type="entry name" value="Myosin VI head, motor domain, U50 subdomain"/>
    <property type="match status" value="1"/>
</dbReference>
<feature type="region of interest" description="Disordered" evidence="11">
    <location>
        <begin position="2290"/>
        <end position="2315"/>
    </location>
</feature>
<dbReference type="Gene3D" id="1.10.10.820">
    <property type="match status" value="1"/>
</dbReference>
<dbReference type="FunFam" id="1.10.10.820:FF:000001">
    <property type="entry name" value="Myosin heavy chain"/>
    <property type="match status" value="1"/>
</dbReference>
<evidence type="ECO:0000259" key="13">
    <source>
        <dbReference type="PROSITE" id="PS51844"/>
    </source>
</evidence>
<dbReference type="SUPFAM" id="SSF52540">
    <property type="entry name" value="P-loop containing nucleoside triphosphate hydrolases"/>
    <property type="match status" value="1"/>
</dbReference>
<dbReference type="InterPro" id="IPR036961">
    <property type="entry name" value="Kinesin_motor_dom_sf"/>
</dbReference>
<keyword evidence="6 9" id="KW-0505">Motor protein</keyword>
<dbReference type="Gene3D" id="3.40.850.10">
    <property type="entry name" value="Kinesin motor domain"/>
    <property type="match status" value="1"/>
</dbReference>
<dbReference type="Pfam" id="PF02736">
    <property type="entry name" value="Myosin_N"/>
    <property type="match status" value="1"/>
</dbReference>
<feature type="region of interest" description="Actin-binding" evidence="9">
    <location>
        <begin position="641"/>
        <end position="663"/>
    </location>
</feature>
<keyword evidence="15" id="KW-1185">Reference proteome</keyword>
<sequence>MTSLTERIKPDLAADALAQSQWAEKKWTWVKDKDEGFIAGWVTGEKDDTLSVELTNGQKKRDVNVNDTEKMNPPKFDKVEDMADLTHLNEASVVHNLRLRYLSNLIYTYSGLFLVAVNPYKRLPIYTDDIVKAYKGRKRQEMAPHIFAISDAAYFDMLQSKENQSILITGESGAGKTENTKKVIQYLASTASISGGGKGLGTLEQQILQANPILESFGNAQTIRNNNSSRFGKFIRIEFNAAGQIAGANIDWYLLEKSRVTHQTSKERNYHIFYQFLKGAPQEVKDRFLVDGSVNDYRFIKNSNKNIDGVDDAADFKALQDALQIMQFTEEDQQDLLRSVAAILHLGNITVQNDREDQAQLSGPSQSVCEKVCHVLGIPAAEFVKALLKPKIKAGRDWVTQARNVEQVLYSVEALSRSLYERMFGKLVDKINGTMHTSGSKSGFIGVLDIAGFEIFEKNSFEQLCINYTNEKLQQFFNHHMFILEQEEYRREGIEWKFIDFGLDLQPTIDLIEKTQPIGVLSCLDEECVMPKATDKTFIEKLNSLWKGKSNKYEVPRFNQGFILSHYAGKVEYSTDGWLDKNKDPLNENVTRLLAGSSHKYIADLFSEYLGEGEDTSKARVVGAIKKGAFRTVAQRHKEQLNALMTHLYSTEPHFVRCIIPNEEKKPAKIQVPLVLDQLRCNGVLEGIRICRAGFPNRLPFADFRQRYELLAPGVIPKGYMDGRQAAQKLLEEIQLDVSQYRIGSSKVFFRAGVLAELEDRRDIKLSKIVQRIQALMRGFLARKAYRKLTEKSRAIKIIQRNARIYVTLREWPWWKLYTKVKPLLNVSRTDEELKKREELAKEWEEKYKKEAEERMKMEAARAAHEIERGKLEELLIQEKNAAANQAEILARIQEREQALEERLKEASGDLEDKEAQNEELGKAKKRLEGDLKGLRQQLEDEKANLERLEKDKAIRELRVKELEDELRTEGARASKLESDKKSLEGQLSELQQQLDGAGASEADLARQKNKLQATIAELEQKLAEEQEERAKLEQRRTALEAELRTARDTISELERVRSELESVVKRREAEVEDLNQRLKQESAEKDNIDKQRRDLQVKLNSTQTELDTERSERDKLAKQKKRTEEELEQLHHLMEEKGTEQNKQAELRKMRENEVSDLRTQLLGAQSDLEETRKRTQAQIDKLKLDLDTVQQEGANLQRGKAVLEKQIADLKDDLERSEEGRTRGEKSRRQLESDLADLRAQLEGTDAGLSDVRSQKDALERQISALNSRLEESETNNARLEREKQNLQKHADSLRDDLEEEARKRSALETQKKKIAVEVADLQARLDEEEASKSDLQKKLAAKGIELDGLKDRYNKDVAGRTAELEEGKKKVEKDLADLQQRFDEVDRNVTNLEKTRARLTAETEDLKLEVEREHNATRNAERLLKQVESQLNTTNLSLESERKQRDLAESQCRKLQATIEGIQTELDEKLHQIGVIQKGKDQLEGELQALIDEVGGGGKNIHDMERNQRKLQARIDELQTQLDDAENLRISIEEAKTLAEIELRDYRRQAERDLAAKDTQMDETRRMLMKEVNSLGDSVEELKQQNSEHVKVRHNLEAQMADLMSRAESTAKGQSDLQKVKAKNEAALRELQMRLEEEERARRNFEELSQRHEKKANTYQTEIDRLETQLEDAVRAKKGLEKRVEELTHELEGGVESKSALAEAKKRLERELADVRERLEETEDSLAALQKKASSAADDEFSRNAKRLLEDKIEELDAGKRAAIAAARLKEAENEERVKEVQNLEKQKKVLQTDLEALKMKLEEETVAKGEEAAARRKLGAELKEALLKLDAENAKARDLADALEMYRQKADQALNKLEAADLARIKAEKGESFWKIQVNELEQSLTDATNHQRLAEDRIRTLEEQLLDFQEKLEEDSHELADLQVAKRKLQDELETVQERNRKDNEDREGVIENLRKKYQKELKQFMTELEIEKSNVVQLKGQNKELEVEVEAIMGKFEAESRAAVGWAKEKERLEAKLEDMNRQMHELLGSQDESQNQMAHLNTQIRELRGELEEAQNNAQILGKAKRSLEARIDEMNDKYGDANKSKLDMQRSYAMLEDESSHLRDEIDNYQEQIRAANDRAKRAEQLYGDQQTELHKTRDTLLIHEKEKVTLEKQIKELNVRIVDLESSALSRDAASTKRLEGRMEELAAQLDAETREKNEAIKNVRKAERVVRDLQFQLQERDKAKGRFEEEMEKMEGRLKRMKGQVEDLESSESELQLAKRKLEREVAEYKERAYRLEKENEKLKKVDLSSMSRMDRTASREYTAQ</sequence>
<dbReference type="FunFam" id="1.20.5.4820:FF:000002">
    <property type="entry name" value="Myosin heavy chain 10"/>
    <property type="match status" value="1"/>
</dbReference>
<evidence type="ECO:0008006" key="16">
    <source>
        <dbReference type="Google" id="ProtNLM"/>
    </source>
</evidence>
<dbReference type="Gene3D" id="1.20.58.530">
    <property type="match status" value="1"/>
</dbReference>
<dbReference type="GO" id="GO:0016459">
    <property type="term" value="C:myosin complex"/>
    <property type="evidence" value="ECO:0007669"/>
    <property type="project" value="UniProtKB-KW"/>
</dbReference>
<evidence type="ECO:0000256" key="9">
    <source>
        <dbReference type="PROSITE-ProRule" id="PRU00782"/>
    </source>
</evidence>
<dbReference type="InterPro" id="IPR002928">
    <property type="entry name" value="Myosin_tail"/>
</dbReference>
<evidence type="ECO:0000256" key="11">
    <source>
        <dbReference type="SAM" id="MobiDB-lite"/>
    </source>
</evidence>
<dbReference type="GO" id="GO:0007015">
    <property type="term" value="P:actin filament organization"/>
    <property type="evidence" value="ECO:0007669"/>
    <property type="project" value="TreeGrafter"/>
</dbReference>
<comment type="subunit">
    <text evidence="8">Binds to cdc4 and rlc1.</text>
</comment>
<feature type="compositionally biased region" description="Basic and acidic residues" evidence="11">
    <location>
        <begin position="1108"/>
        <end position="1122"/>
    </location>
</feature>
<dbReference type="InterPro" id="IPR004009">
    <property type="entry name" value="SH3_Myosin"/>
</dbReference>
<feature type="region of interest" description="Disordered" evidence="11">
    <location>
        <begin position="1099"/>
        <end position="1122"/>
    </location>
</feature>
<feature type="compositionally biased region" description="Basic and acidic residues" evidence="11">
    <location>
        <begin position="2234"/>
        <end position="2248"/>
    </location>
</feature>
<dbReference type="PROSITE" id="PS50096">
    <property type="entry name" value="IQ"/>
    <property type="match status" value="1"/>
</dbReference>
<dbReference type="FunFam" id="1.20.58.530:FF:000001">
    <property type="entry name" value="Myosin heavy chain"/>
    <property type="match status" value="1"/>
</dbReference>
<evidence type="ECO:0000256" key="4">
    <source>
        <dbReference type="ARBA" id="ARBA00023054"/>
    </source>
</evidence>
<evidence type="ECO:0000256" key="10">
    <source>
        <dbReference type="SAM" id="Coils"/>
    </source>
</evidence>
<evidence type="ECO:0000256" key="1">
    <source>
        <dbReference type="ARBA" id="ARBA00008314"/>
    </source>
</evidence>
<feature type="compositionally biased region" description="Basic and acidic residues" evidence="11">
    <location>
        <begin position="1281"/>
        <end position="1300"/>
    </location>
</feature>
<feature type="region of interest" description="Disordered" evidence="11">
    <location>
        <begin position="904"/>
        <end position="925"/>
    </location>
</feature>
<keyword evidence="4 10" id="KW-0175">Coiled coil</keyword>
<dbReference type="SMART" id="SM00242">
    <property type="entry name" value="MYSc"/>
    <property type="match status" value="1"/>
</dbReference>
<protein>
    <recommendedName>
        <fullName evidence="16">Myosin heavy chain</fullName>
    </recommendedName>
</protein>
<dbReference type="EMBL" id="JADGJD010000400">
    <property type="protein sequence ID" value="KAJ3051404.1"/>
    <property type="molecule type" value="Genomic_DNA"/>
</dbReference>
<evidence type="ECO:0000313" key="14">
    <source>
        <dbReference type="EMBL" id="KAJ3051404.1"/>
    </source>
</evidence>
<evidence type="ECO:0000256" key="8">
    <source>
        <dbReference type="ARBA" id="ARBA00064372"/>
    </source>
</evidence>
<dbReference type="InterPro" id="IPR008989">
    <property type="entry name" value="Myosin_S1_N"/>
</dbReference>
<dbReference type="GO" id="GO:0016020">
    <property type="term" value="C:membrane"/>
    <property type="evidence" value="ECO:0007669"/>
    <property type="project" value="TreeGrafter"/>
</dbReference>
<dbReference type="SUPFAM" id="SSF90257">
    <property type="entry name" value="Myosin rod fragments"/>
    <property type="match status" value="11"/>
</dbReference>
<feature type="binding site" evidence="9">
    <location>
        <begin position="170"/>
        <end position="177"/>
    </location>
    <ligand>
        <name>ATP</name>
        <dbReference type="ChEBI" id="CHEBI:30616"/>
    </ligand>
</feature>
<gene>
    <name evidence="14" type="ORF">HK097_007621</name>
</gene>
<dbReference type="Gene3D" id="1.20.5.4820">
    <property type="match status" value="1"/>
</dbReference>
<evidence type="ECO:0000256" key="7">
    <source>
        <dbReference type="ARBA" id="ARBA00023203"/>
    </source>
</evidence>
<dbReference type="Pfam" id="PF00063">
    <property type="entry name" value="Myosin_head"/>
    <property type="match status" value="1"/>
</dbReference>
<feature type="domain" description="Myosin motor" evidence="12">
    <location>
        <begin position="77"/>
        <end position="763"/>
    </location>
</feature>
<evidence type="ECO:0000256" key="2">
    <source>
        <dbReference type="ARBA" id="ARBA00022741"/>
    </source>
</evidence>
<dbReference type="Pfam" id="PF01576">
    <property type="entry name" value="Myosin_tail_1"/>
    <property type="match status" value="2"/>
</dbReference>
<feature type="coiled-coil region" evidence="10">
    <location>
        <begin position="1504"/>
        <end position="1742"/>
    </location>
</feature>
<comment type="similarity">
    <text evidence="1 9">Belongs to the TRAFAC class myosin-kinesin ATPase superfamily. Myosin family.</text>
</comment>
<dbReference type="InterPro" id="IPR027417">
    <property type="entry name" value="P-loop_NTPase"/>
</dbReference>
<accession>A0AAD5X1I9</accession>
<feature type="region of interest" description="Disordered" evidence="11">
    <location>
        <begin position="1271"/>
        <end position="1300"/>
    </location>
</feature>
<evidence type="ECO:0000256" key="5">
    <source>
        <dbReference type="ARBA" id="ARBA00023123"/>
    </source>
</evidence>
<dbReference type="PANTHER" id="PTHR13140:SF857">
    <property type="entry name" value="MYOSIN-11"/>
    <property type="match status" value="1"/>
</dbReference>
<dbReference type="InterPro" id="IPR001609">
    <property type="entry name" value="Myosin_head_motor_dom-like"/>
</dbReference>
<dbReference type="FunFam" id="3.40.850.10:FF:000101">
    <property type="entry name" value="Slow myosin heavy chain 2"/>
    <property type="match status" value="1"/>
</dbReference>
<dbReference type="GO" id="GO:0005524">
    <property type="term" value="F:ATP binding"/>
    <property type="evidence" value="ECO:0007669"/>
    <property type="project" value="UniProtKB-UniRule"/>
</dbReference>
<proteinExistence type="inferred from homology"/>
<keyword evidence="2 9" id="KW-0547">Nucleotide-binding</keyword>
<dbReference type="GO" id="GO:0120104">
    <property type="term" value="C:mitotic actomyosin contractile ring, proximal layer"/>
    <property type="evidence" value="ECO:0007669"/>
    <property type="project" value="UniProtKB-ARBA"/>
</dbReference>
<dbReference type="PANTHER" id="PTHR13140">
    <property type="entry name" value="MYOSIN"/>
    <property type="match status" value="1"/>
</dbReference>
<feature type="compositionally biased region" description="Basic and acidic residues" evidence="11">
    <location>
        <begin position="914"/>
        <end position="925"/>
    </location>
</feature>
<dbReference type="CDD" id="cd01377">
    <property type="entry name" value="MYSc_class_II"/>
    <property type="match status" value="1"/>
</dbReference>
<dbReference type="Gene3D" id="2.30.30.360">
    <property type="entry name" value="Myosin S1 fragment, N-terminal"/>
    <property type="match status" value="1"/>
</dbReference>
<dbReference type="GO" id="GO:0051015">
    <property type="term" value="F:actin filament binding"/>
    <property type="evidence" value="ECO:0007669"/>
    <property type="project" value="InterPro"/>
</dbReference>
<dbReference type="Proteomes" id="UP001212841">
    <property type="component" value="Unassembled WGS sequence"/>
</dbReference>
<dbReference type="PRINTS" id="PR00193">
    <property type="entry name" value="MYOSINHEAVY"/>
</dbReference>
<keyword evidence="3 9" id="KW-0067">ATP-binding</keyword>
<organism evidence="14 15">
    <name type="scientific">Rhizophlyctis rosea</name>
    <dbReference type="NCBI Taxonomy" id="64517"/>
    <lineage>
        <taxon>Eukaryota</taxon>
        <taxon>Fungi</taxon>
        <taxon>Fungi incertae sedis</taxon>
        <taxon>Chytridiomycota</taxon>
        <taxon>Chytridiomycota incertae sedis</taxon>
        <taxon>Chytridiomycetes</taxon>
        <taxon>Rhizophlyctidales</taxon>
        <taxon>Rhizophlyctidaceae</taxon>
        <taxon>Rhizophlyctis</taxon>
    </lineage>
</organism>
<reference evidence="14" key="1">
    <citation type="submission" date="2020-05" db="EMBL/GenBank/DDBJ databases">
        <title>Phylogenomic resolution of chytrid fungi.</title>
        <authorList>
            <person name="Stajich J.E."/>
            <person name="Amses K."/>
            <person name="Simmons R."/>
            <person name="Seto K."/>
            <person name="Myers J."/>
            <person name="Bonds A."/>
            <person name="Quandt C.A."/>
            <person name="Barry K."/>
            <person name="Liu P."/>
            <person name="Grigoriev I."/>
            <person name="Longcore J.E."/>
            <person name="James T.Y."/>
        </authorList>
    </citation>
    <scope>NUCLEOTIDE SEQUENCE</scope>
    <source>
        <strain evidence="14">JEL0318</strain>
    </source>
</reference>
<evidence type="ECO:0000256" key="3">
    <source>
        <dbReference type="ARBA" id="ARBA00022840"/>
    </source>
</evidence>
<dbReference type="GO" id="GO:0000146">
    <property type="term" value="F:microfilament motor activity"/>
    <property type="evidence" value="ECO:0007669"/>
    <property type="project" value="TreeGrafter"/>
</dbReference>
<comment type="caution">
    <text evidence="14">The sequence shown here is derived from an EMBL/GenBank/DDBJ whole genome shotgun (WGS) entry which is preliminary data.</text>
</comment>
<keyword evidence="5 9" id="KW-0518">Myosin</keyword>
<dbReference type="FunFam" id="1.20.120.720:FF:000001">
    <property type="entry name" value="Myosin heavy chain, muscle"/>
    <property type="match status" value="1"/>
</dbReference>
<dbReference type="GO" id="GO:1902404">
    <property type="term" value="P:mitotic actomyosin contractile ring contraction"/>
    <property type="evidence" value="ECO:0007669"/>
    <property type="project" value="UniProtKB-ARBA"/>
</dbReference>
<dbReference type="GO" id="GO:1903475">
    <property type="term" value="P:mitotic actomyosin contractile ring assembly"/>
    <property type="evidence" value="ECO:0007669"/>
    <property type="project" value="UniProtKB-ARBA"/>
</dbReference>
<evidence type="ECO:0000313" key="15">
    <source>
        <dbReference type="Proteomes" id="UP001212841"/>
    </source>
</evidence>
<feature type="compositionally biased region" description="Basic and acidic residues" evidence="11">
    <location>
        <begin position="2290"/>
        <end position="2309"/>
    </location>
</feature>